<evidence type="ECO:0000313" key="1">
    <source>
        <dbReference type="EMBL" id="MBY5957410.1"/>
    </source>
</evidence>
<dbReference type="Proteomes" id="UP000753961">
    <property type="component" value="Unassembled WGS sequence"/>
</dbReference>
<accession>A0A953HS72</accession>
<evidence type="ECO:0008006" key="3">
    <source>
        <dbReference type="Google" id="ProtNLM"/>
    </source>
</evidence>
<gene>
    <name evidence="1" type="ORF">KUV50_04625</name>
</gene>
<name>A0A953HS72_9BACT</name>
<comment type="caution">
    <text evidence="1">The sequence shown here is derived from an EMBL/GenBank/DDBJ whole genome shotgun (WGS) entry which is preliminary data.</text>
</comment>
<keyword evidence="2" id="KW-1185">Reference proteome</keyword>
<protein>
    <recommendedName>
        <fullName evidence="3">WD40-like Beta Propeller Repeat</fullName>
    </recommendedName>
</protein>
<evidence type="ECO:0000313" key="2">
    <source>
        <dbReference type="Proteomes" id="UP000753961"/>
    </source>
</evidence>
<dbReference type="SUPFAM" id="SSF69304">
    <property type="entry name" value="Tricorn protease N-terminal domain"/>
    <property type="match status" value="1"/>
</dbReference>
<sequence>MKKIVYVLFFLLGVSTGIAQVSSNAYLLEWDPSSSDQNKIQRLDLLTGFNSEGYNNQPFYDGQELYLSSSWKERKQSNTNIIALNLREKSIRRVTDTKDAEYSPQVIDRNLLFVRMNPETKFQELWQYDGHQLEKVLPESNVAYFSSVTTTLVAVVLIENNQLNLYEINIKTGQKKKIIDNAGRSLARDTDGALYFVHKYSADTWYIKAYDRLTGQIRIICKTIPGAEDFFLENEKHLWMAKGSRIYRTRLTAGLSSSWENIFNLEDYPLNNIGRLCVIGTNQLIFINQ</sequence>
<dbReference type="RefSeq" id="WP_222578932.1">
    <property type="nucleotide sequence ID" value="NZ_JAHVHU010000005.1"/>
</dbReference>
<reference evidence="1" key="1">
    <citation type="submission" date="2021-06" db="EMBL/GenBank/DDBJ databases">
        <title>44 bacteria genomes isolated from Dapeng, Shenzhen.</title>
        <authorList>
            <person name="Zheng W."/>
            <person name="Yu S."/>
            <person name="Huang Y."/>
        </authorList>
    </citation>
    <scope>NUCLEOTIDE SEQUENCE</scope>
    <source>
        <strain evidence="1">DP5N28-2</strain>
    </source>
</reference>
<organism evidence="1 2">
    <name type="scientific">Membranihabitans marinus</name>
    <dbReference type="NCBI Taxonomy" id="1227546"/>
    <lineage>
        <taxon>Bacteria</taxon>
        <taxon>Pseudomonadati</taxon>
        <taxon>Bacteroidota</taxon>
        <taxon>Saprospiria</taxon>
        <taxon>Saprospirales</taxon>
        <taxon>Saprospiraceae</taxon>
        <taxon>Membranihabitans</taxon>
    </lineage>
</organism>
<proteinExistence type="predicted"/>
<dbReference type="EMBL" id="JAHVHU010000005">
    <property type="protein sequence ID" value="MBY5957410.1"/>
    <property type="molecule type" value="Genomic_DNA"/>
</dbReference>
<dbReference type="AlphaFoldDB" id="A0A953HS72"/>